<evidence type="ECO:0000313" key="2">
    <source>
        <dbReference type="Proteomes" id="UP001356095"/>
    </source>
</evidence>
<dbReference type="Proteomes" id="UP001356095">
    <property type="component" value="Unassembled WGS sequence"/>
</dbReference>
<sequence length="42" mass="4706">MRTLIRLLLPACVADRICPKCGQYYDISDPADSQPHNNGWCA</sequence>
<keyword evidence="2" id="KW-1185">Reference proteome</keyword>
<gene>
    <name evidence="1" type="ORF">Q8791_27165</name>
</gene>
<accession>A0ABU7KF86</accession>
<reference evidence="1 2" key="1">
    <citation type="submission" date="2023-08" db="EMBL/GenBank/DDBJ databases">
        <authorList>
            <person name="Girao M."/>
            <person name="Carvalho M.F."/>
        </authorList>
    </citation>
    <scope>NUCLEOTIDE SEQUENCE [LARGE SCALE GENOMIC DNA]</scope>
    <source>
        <strain evidence="1 2">CT-R113</strain>
    </source>
</reference>
<organism evidence="1 2">
    <name type="scientific">Nocardiopsis codii</name>
    <dbReference type="NCBI Taxonomy" id="3065942"/>
    <lineage>
        <taxon>Bacteria</taxon>
        <taxon>Bacillati</taxon>
        <taxon>Actinomycetota</taxon>
        <taxon>Actinomycetes</taxon>
        <taxon>Streptosporangiales</taxon>
        <taxon>Nocardiopsidaceae</taxon>
        <taxon>Nocardiopsis</taxon>
    </lineage>
</organism>
<proteinExistence type="predicted"/>
<protein>
    <submittedName>
        <fullName evidence="1">Uncharacterized protein</fullName>
    </submittedName>
</protein>
<comment type="caution">
    <text evidence="1">The sequence shown here is derived from an EMBL/GenBank/DDBJ whole genome shotgun (WGS) entry which is preliminary data.</text>
</comment>
<dbReference type="EMBL" id="JAUZMY010000037">
    <property type="protein sequence ID" value="MEE2040906.1"/>
    <property type="molecule type" value="Genomic_DNA"/>
</dbReference>
<dbReference type="RefSeq" id="WP_330094670.1">
    <property type="nucleotide sequence ID" value="NZ_JAUZMY010000037.1"/>
</dbReference>
<name>A0ABU7KF86_9ACTN</name>
<evidence type="ECO:0000313" key="1">
    <source>
        <dbReference type="EMBL" id="MEE2040906.1"/>
    </source>
</evidence>